<dbReference type="PANTHER" id="PTHR33487">
    <property type="entry name" value="CILIA- AND FLAGELLA-ASSOCIATED PROTEIN 54"/>
    <property type="match status" value="1"/>
</dbReference>
<dbReference type="Pfam" id="PF14858">
    <property type="entry name" value="CFAP54_N"/>
    <property type="match status" value="1"/>
</dbReference>
<dbReference type="EMBL" id="JTDE01006139">
    <property type="protein sequence ID" value="KAF7245316.1"/>
    <property type="molecule type" value="Genomic_DNA"/>
</dbReference>
<dbReference type="Proteomes" id="UP000822476">
    <property type="component" value="Unassembled WGS sequence"/>
</dbReference>
<reference evidence="1" key="1">
    <citation type="submission" date="2019-07" db="EMBL/GenBank/DDBJ databases">
        <title>Annotation for the trematode Paragonimus miyazaki's.</title>
        <authorList>
            <person name="Choi Y.-J."/>
        </authorList>
    </citation>
    <scope>NUCLEOTIDE SEQUENCE</scope>
    <source>
        <strain evidence="1">Japan</strain>
    </source>
</reference>
<dbReference type="OrthoDB" id="2104158at2759"/>
<dbReference type="AlphaFoldDB" id="A0A8S9YJZ5"/>
<dbReference type="InterPro" id="IPR027912">
    <property type="entry name" value="CFAP54"/>
</dbReference>
<keyword evidence="2" id="KW-1185">Reference proteome</keyword>
<dbReference type="GO" id="GO:0060271">
    <property type="term" value="P:cilium assembly"/>
    <property type="evidence" value="ECO:0007669"/>
    <property type="project" value="TreeGrafter"/>
</dbReference>
<evidence type="ECO:0000313" key="1">
    <source>
        <dbReference type="EMBL" id="KAF7245316.1"/>
    </source>
</evidence>
<dbReference type="PANTHER" id="PTHR33487:SF1">
    <property type="entry name" value="CILIA- AND FLAGELLA-ASSOCIATED PROTEIN 54"/>
    <property type="match status" value="1"/>
</dbReference>
<proteinExistence type="predicted"/>
<accession>A0A8S9YJZ5</accession>
<organism evidence="1 2">
    <name type="scientific">Paragonimus skrjabini miyazakii</name>
    <dbReference type="NCBI Taxonomy" id="59628"/>
    <lineage>
        <taxon>Eukaryota</taxon>
        <taxon>Metazoa</taxon>
        <taxon>Spiralia</taxon>
        <taxon>Lophotrochozoa</taxon>
        <taxon>Platyhelminthes</taxon>
        <taxon>Trematoda</taxon>
        <taxon>Digenea</taxon>
        <taxon>Plagiorchiida</taxon>
        <taxon>Troglotremata</taxon>
        <taxon>Troglotrematidae</taxon>
        <taxon>Paragonimus</taxon>
    </lineage>
</organism>
<gene>
    <name evidence="1" type="ORF">EG68_10348</name>
</gene>
<name>A0A8S9YJZ5_9TREM</name>
<protein>
    <submittedName>
        <fullName evidence="1">Uncharacterized protein</fullName>
    </submittedName>
</protein>
<comment type="caution">
    <text evidence="1">The sequence shown here is derived from an EMBL/GenBank/DDBJ whole genome shotgun (WGS) entry which is preliminary data.</text>
</comment>
<sequence length="178" mass="20123">MHPSSLKLTTLLVIITSKSVYYWRSPAAAEALARNALVRVADLSQLQASRSETVPAQVAAQYVFSTIQFTSLIFKRSIFESRRRPVGNLRPKVKVEFASLLLNNYPRTQTERCLAQLFPDGASQLLAIMEALSLTPGYRRSLVHPSLPADENDWETNDVYTELLMAAMELIYRKYVID</sequence>
<evidence type="ECO:0000313" key="2">
    <source>
        <dbReference type="Proteomes" id="UP000822476"/>
    </source>
</evidence>